<feature type="non-terminal residue" evidence="1">
    <location>
        <position position="69"/>
    </location>
</feature>
<dbReference type="Proteomes" id="UP000749646">
    <property type="component" value="Unassembled WGS sequence"/>
</dbReference>
<feature type="non-terminal residue" evidence="1">
    <location>
        <position position="1"/>
    </location>
</feature>
<dbReference type="AlphaFoldDB" id="A0A9P6MC37"/>
<comment type="caution">
    <text evidence="1">The sequence shown here is derived from an EMBL/GenBank/DDBJ whole genome shotgun (WGS) entry which is preliminary data.</text>
</comment>
<organism evidence="1 2">
    <name type="scientific">Modicella reniformis</name>
    <dbReference type="NCBI Taxonomy" id="1440133"/>
    <lineage>
        <taxon>Eukaryota</taxon>
        <taxon>Fungi</taxon>
        <taxon>Fungi incertae sedis</taxon>
        <taxon>Mucoromycota</taxon>
        <taxon>Mortierellomycotina</taxon>
        <taxon>Mortierellomycetes</taxon>
        <taxon>Mortierellales</taxon>
        <taxon>Mortierellaceae</taxon>
        <taxon>Modicella</taxon>
    </lineage>
</organism>
<proteinExistence type="predicted"/>
<accession>A0A9P6MC37</accession>
<dbReference type="EMBL" id="JAAAHW010002882">
    <property type="protein sequence ID" value="KAF9991105.1"/>
    <property type="molecule type" value="Genomic_DNA"/>
</dbReference>
<reference evidence="1" key="1">
    <citation type="journal article" date="2020" name="Fungal Divers.">
        <title>Resolving the Mortierellaceae phylogeny through synthesis of multi-gene phylogenetics and phylogenomics.</title>
        <authorList>
            <person name="Vandepol N."/>
            <person name="Liber J."/>
            <person name="Desiro A."/>
            <person name="Na H."/>
            <person name="Kennedy M."/>
            <person name="Barry K."/>
            <person name="Grigoriev I.V."/>
            <person name="Miller A.N."/>
            <person name="O'Donnell K."/>
            <person name="Stajich J.E."/>
            <person name="Bonito G."/>
        </authorList>
    </citation>
    <scope>NUCLEOTIDE SEQUENCE</scope>
    <source>
        <strain evidence="1">MES-2147</strain>
    </source>
</reference>
<protein>
    <submittedName>
        <fullName evidence="1">Uncharacterized protein</fullName>
    </submittedName>
</protein>
<keyword evidence="2" id="KW-1185">Reference proteome</keyword>
<gene>
    <name evidence="1" type="ORF">BGZ65_000862</name>
</gene>
<evidence type="ECO:0000313" key="1">
    <source>
        <dbReference type="EMBL" id="KAF9991105.1"/>
    </source>
</evidence>
<evidence type="ECO:0000313" key="2">
    <source>
        <dbReference type="Proteomes" id="UP000749646"/>
    </source>
</evidence>
<sequence>NTQVSITMSKQKTSSEVQRFGWLASQSAAPLTRSFASTLLWTLACSTTPIRSLRNTAITIRKPTFGLRF</sequence>
<name>A0A9P6MC37_9FUNG</name>